<reference evidence="4" key="1">
    <citation type="journal article" date="2014" name="PLoS Negl. Trop. Dis.">
        <title>An updated insight into the Sialotranscriptome of Triatoma infestans: developmental stage and geographic variations.</title>
        <authorList>
            <person name="Schwarz A."/>
            <person name="Medrano-Mercado N."/>
            <person name="Schaub G.A."/>
            <person name="Struchiner C.J."/>
            <person name="Bargues M.D."/>
            <person name="Levy M.Z."/>
            <person name="Ribeiro J.M."/>
        </authorList>
    </citation>
    <scope>NUCLEOTIDE SEQUENCE</scope>
    <source>
        <strain evidence="4">Chile</strain>
        <tissue evidence="4">Salivary glands</tissue>
    </source>
</reference>
<dbReference type="InterPro" id="IPR015943">
    <property type="entry name" value="WD40/YVTN_repeat-like_dom_sf"/>
</dbReference>
<dbReference type="PRINTS" id="PR00320">
    <property type="entry name" value="GPROTEINBRPT"/>
</dbReference>
<sequence>QAVFYTSSSDKTWSMKAYDINTGSRIFEYCGDRGTEGSHMLSVANGCILEAQKGRAKINVWPLNKYNYDTNVRVFAPGKIDGFAAQKSQKVLAYSVKGTVYFYQTESGQVYKLSKCHYLTVDVIKFSYDECFVACGGEDGIVSLWNLGEILRPVENKQPLHMFAHHLLPVTDIAFTALAHNLRLVTVSLDRTAKVYDVATGTNLLSVFLGSNPKCVALPTTDISIFIGQANGTITEMKYSRVPEMRECHYTDIVEPRDFYVGHSEAVTSIALTSDNMHLVSGSSDGSVRIWDTVTHHCLHIINDKGPINSILVENLPKNVFRYDFKPIYHFHPIRYNDDSNETLIEVTTTSECLNLFGDNFNHICQEVSKENDVTAEDLIKDINKDLYDFSLHRITNQTISKKNKDSERVRFLKF</sequence>
<dbReference type="PROSITE" id="PS50294">
    <property type="entry name" value="WD_REPEATS_REGION"/>
    <property type="match status" value="1"/>
</dbReference>
<keyword evidence="4" id="KW-0378">Hydrolase</keyword>
<dbReference type="GO" id="GO:0005656">
    <property type="term" value="C:nuclear pre-replicative complex"/>
    <property type="evidence" value="ECO:0007669"/>
    <property type="project" value="TreeGrafter"/>
</dbReference>
<accession>A0A023EWS0</accession>
<evidence type="ECO:0000256" key="1">
    <source>
        <dbReference type="ARBA" id="ARBA00022574"/>
    </source>
</evidence>
<dbReference type="Pfam" id="PF00400">
    <property type="entry name" value="WD40"/>
    <property type="match status" value="3"/>
</dbReference>
<dbReference type="InterPro" id="IPR045227">
    <property type="entry name" value="WDR18/Ipi3/RID3"/>
</dbReference>
<evidence type="ECO:0000256" key="2">
    <source>
        <dbReference type="ARBA" id="ARBA00022737"/>
    </source>
</evidence>
<keyword evidence="2" id="KW-0677">Repeat</keyword>
<dbReference type="InterPro" id="IPR020472">
    <property type="entry name" value="WD40_PAC1"/>
</dbReference>
<feature type="repeat" description="WD" evidence="3">
    <location>
        <begin position="260"/>
        <end position="301"/>
    </location>
</feature>
<evidence type="ECO:0000256" key="3">
    <source>
        <dbReference type="PROSITE-ProRule" id="PRU00221"/>
    </source>
</evidence>
<organism evidence="4">
    <name type="scientific">Triatoma infestans</name>
    <name type="common">Assassin bug</name>
    <dbReference type="NCBI Taxonomy" id="30076"/>
    <lineage>
        <taxon>Eukaryota</taxon>
        <taxon>Metazoa</taxon>
        <taxon>Ecdysozoa</taxon>
        <taxon>Arthropoda</taxon>
        <taxon>Hexapoda</taxon>
        <taxon>Insecta</taxon>
        <taxon>Pterygota</taxon>
        <taxon>Neoptera</taxon>
        <taxon>Paraneoptera</taxon>
        <taxon>Hemiptera</taxon>
        <taxon>Heteroptera</taxon>
        <taxon>Panheteroptera</taxon>
        <taxon>Cimicomorpha</taxon>
        <taxon>Reduviidae</taxon>
        <taxon>Triatominae</taxon>
        <taxon>Triatoma</taxon>
    </lineage>
</organism>
<dbReference type="GO" id="GO:0006364">
    <property type="term" value="P:rRNA processing"/>
    <property type="evidence" value="ECO:0007669"/>
    <property type="project" value="TreeGrafter"/>
</dbReference>
<dbReference type="InterPro" id="IPR001680">
    <property type="entry name" value="WD40_rpt"/>
</dbReference>
<dbReference type="PANTHER" id="PTHR18763">
    <property type="entry name" value="WD-REPEAT PROTEIN 18"/>
    <property type="match status" value="1"/>
</dbReference>
<dbReference type="PANTHER" id="PTHR18763:SF0">
    <property type="entry name" value="WD REPEAT-CONTAINING PROTEIN 18"/>
    <property type="match status" value="1"/>
</dbReference>
<dbReference type="GO" id="GO:0006261">
    <property type="term" value="P:DNA-templated DNA replication"/>
    <property type="evidence" value="ECO:0007669"/>
    <property type="project" value="TreeGrafter"/>
</dbReference>
<dbReference type="EMBL" id="GBBI01004917">
    <property type="protein sequence ID" value="JAC13795.1"/>
    <property type="molecule type" value="mRNA"/>
</dbReference>
<keyword evidence="1 3" id="KW-0853">WD repeat</keyword>
<feature type="repeat" description="WD" evidence="3">
    <location>
        <begin position="114"/>
        <end position="147"/>
    </location>
</feature>
<dbReference type="SMART" id="SM00320">
    <property type="entry name" value="WD40"/>
    <property type="match status" value="3"/>
</dbReference>
<dbReference type="InterPro" id="IPR036322">
    <property type="entry name" value="WD40_repeat_dom_sf"/>
</dbReference>
<dbReference type="Gene3D" id="2.130.10.10">
    <property type="entry name" value="YVTN repeat-like/Quinoprotein amine dehydrogenase"/>
    <property type="match status" value="2"/>
</dbReference>
<dbReference type="PROSITE" id="PS50082">
    <property type="entry name" value="WD_REPEATS_2"/>
    <property type="match status" value="2"/>
</dbReference>
<evidence type="ECO:0000313" key="4">
    <source>
        <dbReference type="EMBL" id="JAC13795.1"/>
    </source>
</evidence>
<dbReference type="GO" id="GO:0120330">
    <property type="term" value="C:rixosome complex"/>
    <property type="evidence" value="ECO:0007669"/>
    <property type="project" value="TreeGrafter"/>
</dbReference>
<dbReference type="SUPFAM" id="SSF50978">
    <property type="entry name" value="WD40 repeat-like"/>
    <property type="match status" value="1"/>
</dbReference>
<dbReference type="AlphaFoldDB" id="A0A023EWS0"/>
<name>A0A023EWS0_TRIIF</name>
<proteinExistence type="evidence at transcript level"/>
<feature type="non-terminal residue" evidence="4">
    <location>
        <position position="1"/>
    </location>
</feature>
<protein>
    <submittedName>
        <fullName evidence="4">Putative paf acetylhydrolase 45 kDa subunit</fullName>
    </submittedName>
</protein>
<dbReference type="GO" id="GO:0016787">
    <property type="term" value="F:hydrolase activity"/>
    <property type="evidence" value="ECO:0007669"/>
    <property type="project" value="UniProtKB-KW"/>
</dbReference>